<dbReference type="PROSITE" id="PS51384">
    <property type="entry name" value="FAD_FR"/>
    <property type="match status" value="1"/>
</dbReference>
<dbReference type="Proteomes" id="UP000694888">
    <property type="component" value="Unplaced"/>
</dbReference>
<reference evidence="9" key="1">
    <citation type="submission" date="2025-08" db="UniProtKB">
        <authorList>
            <consortium name="RefSeq"/>
        </authorList>
    </citation>
    <scope>IDENTIFICATION</scope>
</reference>
<dbReference type="PANTHER" id="PTHR46505">
    <property type="entry name" value="OXIDOREDUCTASE NAD-BINDING DOMAIN-CONTAINING PROTEIN 1"/>
    <property type="match status" value="1"/>
</dbReference>
<dbReference type="PANTHER" id="PTHR46505:SF1">
    <property type="entry name" value="OXIDOREDUCTASE NAD-BINDING DOMAIN-CONTAINING PROTEIN 1"/>
    <property type="match status" value="1"/>
</dbReference>
<dbReference type="InterPro" id="IPR001433">
    <property type="entry name" value="OxRdtase_FAD/NAD-bd"/>
</dbReference>
<sequence length="310" mass="34577">MRACIHHVIFEWLHHIGKIKSLVPVSKLHVHQTRVRMASSSGTGTGHLDRTANNERHQVISPAQIKEVKNISPTVKQLRVHVMDSCFFFKAGQWVDMFIPGVDVVGGYSMCSAPHTLVSTGQLVLAVKSSPHPPAHWVHTKCKEGSEVKMRAGGDFFYDPPKHACTEDLLLLAGGVGVNPLFSILQHFIHLHPSQERDRNAGAKSQPKVSFLYSAQNMEELIFKEELKEIAGKNPNVNLKMHCTRQAVESADFISGGRIGQKDIELTSSQLDKSKAQVYICGPGSFIKSMELYCQNSGFNKSSIFYETWW</sequence>
<dbReference type="PRINTS" id="PR00371">
    <property type="entry name" value="FPNCR"/>
</dbReference>
<evidence type="ECO:0000313" key="9">
    <source>
        <dbReference type="RefSeq" id="XP_005097509.1"/>
    </source>
</evidence>
<evidence type="ECO:0000256" key="5">
    <source>
        <dbReference type="ARBA" id="ARBA00023027"/>
    </source>
</evidence>
<dbReference type="Pfam" id="PF00175">
    <property type="entry name" value="NAD_binding_1"/>
    <property type="match status" value="1"/>
</dbReference>
<evidence type="ECO:0000256" key="4">
    <source>
        <dbReference type="ARBA" id="ARBA00023002"/>
    </source>
</evidence>
<dbReference type="Gene3D" id="3.40.50.80">
    <property type="entry name" value="Nucleotide-binding domain of ferredoxin-NADP reductase (FNR) module"/>
    <property type="match status" value="1"/>
</dbReference>
<gene>
    <name evidence="9" type="primary">LOC101849612</name>
</gene>
<keyword evidence="2" id="KW-0285">Flavoprotein</keyword>
<comment type="cofactor">
    <cofactor evidence="1">
        <name>FAD</name>
        <dbReference type="ChEBI" id="CHEBI:57692"/>
    </cofactor>
</comment>
<dbReference type="GeneID" id="101849612"/>
<dbReference type="SUPFAM" id="SSF63380">
    <property type="entry name" value="Riboflavin synthase domain-like"/>
    <property type="match status" value="1"/>
</dbReference>
<proteinExistence type="predicted"/>
<dbReference type="SUPFAM" id="SSF52343">
    <property type="entry name" value="Ferredoxin reductase-like, C-terminal NADP-linked domain"/>
    <property type="match status" value="1"/>
</dbReference>
<keyword evidence="8" id="KW-1185">Reference proteome</keyword>
<dbReference type="PRINTS" id="PR00410">
    <property type="entry name" value="PHEHYDRXLASE"/>
</dbReference>
<dbReference type="InterPro" id="IPR017927">
    <property type="entry name" value="FAD-bd_FR_type"/>
</dbReference>
<feature type="domain" description="FAD-binding FR-type" evidence="7">
    <location>
        <begin position="58"/>
        <end position="160"/>
    </location>
</feature>
<dbReference type="InterPro" id="IPR017938">
    <property type="entry name" value="Riboflavin_synthase-like_b-brl"/>
</dbReference>
<name>A0ABM0JN06_APLCA</name>
<keyword evidence="4" id="KW-0560">Oxidoreductase</keyword>
<evidence type="ECO:0000256" key="6">
    <source>
        <dbReference type="ARBA" id="ARBA00040516"/>
    </source>
</evidence>
<dbReference type="InterPro" id="IPR052128">
    <property type="entry name" value="Oxidoreductase_NAD-binding"/>
</dbReference>
<protein>
    <recommendedName>
        <fullName evidence="6">Oxidoreductase NAD-binding domain-containing protein 1</fullName>
    </recommendedName>
</protein>
<evidence type="ECO:0000313" key="8">
    <source>
        <dbReference type="Proteomes" id="UP000694888"/>
    </source>
</evidence>
<keyword evidence="3" id="KW-0274">FAD</keyword>
<evidence type="ECO:0000256" key="3">
    <source>
        <dbReference type="ARBA" id="ARBA00022827"/>
    </source>
</evidence>
<dbReference type="CDD" id="cd00322">
    <property type="entry name" value="FNR_like"/>
    <property type="match status" value="1"/>
</dbReference>
<evidence type="ECO:0000256" key="1">
    <source>
        <dbReference type="ARBA" id="ARBA00001974"/>
    </source>
</evidence>
<dbReference type="InterPro" id="IPR039261">
    <property type="entry name" value="FNR_nucleotide-bd"/>
</dbReference>
<dbReference type="RefSeq" id="XP_005097509.1">
    <property type="nucleotide sequence ID" value="XM_005097452.3"/>
</dbReference>
<evidence type="ECO:0000259" key="7">
    <source>
        <dbReference type="PROSITE" id="PS51384"/>
    </source>
</evidence>
<dbReference type="Gene3D" id="2.40.30.10">
    <property type="entry name" value="Translation factors"/>
    <property type="match status" value="1"/>
</dbReference>
<accession>A0ABM0JN06</accession>
<keyword evidence="5" id="KW-0520">NAD</keyword>
<evidence type="ECO:0000256" key="2">
    <source>
        <dbReference type="ARBA" id="ARBA00022630"/>
    </source>
</evidence>
<organism evidence="8 9">
    <name type="scientific">Aplysia californica</name>
    <name type="common">California sea hare</name>
    <dbReference type="NCBI Taxonomy" id="6500"/>
    <lineage>
        <taxon>Eukaryota</taxon>
        <taxon>Metazoa</taxon>
        <taxon>Spiralia</taxon>
        <taxon>Lophotrochozoa</taxon>
        <taxon>Mollusca</taxon>
        <taxon>Gastropoda</taxon>
        <taxon>Heterobranchia</taxon>
        <taxon>Euthyneura</taxon>
        <taxon>Tectipleura</taxon>
        <taxon>Aplysiida</taxon>
        <taxon>Aplysioidea</taxon>
        <taxon>Aplysiidae</taxon>
        <taxon>Aplysia</taxon>
    </lineage>
</organism>
<dbReference type="InterPro" id="IPR001709">
    <property type="entry name" value="Flavoprot_Pyr_Nucl_cyt_Rdtase"/>
</dbReference>